<evidence type="ECO:0000256" key="2">
    <source>
        <dbReference type="SAM" id="SignalP"/>
    </source>
</evidence>
<evidence type="ECO:0000313" key="5">
    <source>
        <dbReference type="Proteomes" id="UP001500459"/>
    </source>
</evidence>
<dbReference type="SUPFAM" id="SSF53474">
    <property type="entry name" value="alpha/beta-Hydrolases"/>
    <property type="match status" value="1"/>
</dbReference>
<dbReference type="InterPro" id="IPR010315">
    <property type="entry name" value="DUF915_hydro-like"/>
</dbReference>
<dbReference type="Pfam" id="PF18962">
    <property type="entry name" value="Por_Secre_tail"/>
    <property type="match status" value="1"/>
</dbReference>
<gene>
    <name evidence="4" type="ORF">GCM10022393_29290</name>
</gene>
<feature type="signal peptide" evidence="2">
    <location>
        <begin position="1"/>
        <end position="20"/>
    </location>
</feature>
<dbReference type="Proteomes" id="UP001500459">
    <property type="component" value="Unassembled WGS sequence"/>
</dbReference>
<comment type="caution">
    <text evidence="4">The sequence shown here is derived from an EMBL/GenBank/DDBJ whole genome shotgun (WGS) entry which is preliminary data.</text>
</comment>
<organism evidence="4 5">
    <name type="scientific">Aquimarina addita</name>
    <dbReference type="NCBI Taxonomy" id="870485"/>
    <lineage>
        <taxon>Bacteria</taxon>
        <taxon>Pseudomonadati</taxon>
        <taxon>Bacteroidota</taxon>
        <taxon>Flavobacteriia</taxon>
        <taxon>Flavobacteriales</taxon>
        <taxon>Flavobacteriaceae</taxon>
        <taxon>Aquimarina</taxon>
    </lineage>
</organism>
<dbReference type="RefSeq" id="WP_344928690.1">
    <property type="nucleotide sequence ID" value="NZ_BAABCW010000012.1"/>
</dbReference>
<reference evidence="5" key="1">
    <citation type="journal article" date="2019" name="Int. J. Syst. Evol. Microbiol.">
        <title>The Global Catalogue of Microorganisms (GCM) 10K type strain sequencing project: providing services to taxonomists for standard genome sequencing and annotation.</title>
        <authorList>
            <consortium name="The Broad Institute Genomics Platform"/>
            <consortium name="The Broad Institute Genome Sequencing Center for Infectious Disease"/>
            <person name="Wu L."/>
            <person name="Ma J."/>
        </authorList>
    </citation>
    <scope>NUCLEOTIDE SEQUENCE [LARGE SCALE GENOMIC DNA]</scope>
    <source>
        <strain evidence="5">JCM 17106</strain>
    </source>
</reference>
<sequence>MKLKCTLIALCCFVLPYAQNFLEVQLPTPDKLSPFFIGPLFTSTIHYGATPPNYNGKVILFNHGYIDLNQTQFLFDNSFYQKTYDEGYQAVFVATTRGQGIWVNGKLLAEAIDIATDTFNVPDVYLVGHSNGGKTAESAMIHYGKKDKVKQVFALGTPFWGTYLADISQMPWLNWAWRLTGLNDGALTSTTYYSRHVIRPYFDNHPDNEPEKFVILGASGYYNGSNALAKAAFTVTGGILFPVQGVNDGVAAYYSTLRPDATNVFDKNDSRAIFDHLDISLGQFSWPYIKSHIENPTLQYNKSTNIHPQKNTTIESDYYIVYSENEYDQILLDEGSSFAIASIIHENPTADFQIIHSDTKKMSIPKVAYHQKNQTTISFSESNLTLKSDSRFAAFIKQDNGIKMSLEQIQQNKHPILKVKIIRDKKITESSLDTEVRGVIIKTASIQGNKELNDPEIIAFEKKDDDFLFDTSILDEGIYSLFLSSEKNGDFKRNIISGFVVGDIVSGLASIYHNKPSVLTQKSMYITPNSVKEYATLLMSGYGEYDQFTATVYDITGKKITNFSIEGNQNTEFDISTPLRSLSKGIYLLRINDLKTIKFIKE</sequence>
<keyword evidence="1 2" id="KW-0732">Signal</keyword>
<dbReference type="EMBL" id="BAABCW010000012">
    <property type="protein sequence ID" value="GAA3513627.1"/>
    <property type="molecule type" value="Genomic_DNA"/>
</dbReference>
<name>A0ABP6UQV5_9FLAO</name>
<protein>
    <recommendedName>
        <fullName evidence="3">Secretion system C-terminal sorting domain-containing protein</fullName>
    </recommendedName>
</protein>
<dbReference type="Pfam" id="PF06028">
    <property type="entry name" value="DUF915"/>
    <property type="match status" value="1"/>
</dbReference>
<evidence type="ECO:0000259" key="3">
    <source>
        <dbReference type="Pfam" id="PF18962"/>
    </source>
</evidence>
<feature type="domain" description="Secretion system C-terminal sorting" evidence="3">
    <location>
        <begin position="528"/>
        <end position="595"/>
    </location>
</feature>
<dbReference type="NCBIfam" id="TIGR04183">
    <property type="entry name" value="Por_Secre_tail"/>
    <property type="match status" value="1"/>
</dbReference>
<dbReference type="Gene3D" id="3.40.50.1820">
    <property type="entry name" value="alpha/beta hydrolase"/>
    <property type="match status" value="1"/>
</dbReference>
<evidence type="ECO:0000256" key="1">
    <source>
        <dbReference type="ARBA" id="ARBA00022729"/>
    </source>
</evidence>
<evidence type="ECO:0000313" key="4">
    <source>
        <dbReference type="EMBL" id="GAA3513627.1"/>
    </source>
</evidence>
<proteinExistence type="predicted"/>
<keyword evidence="5" id="KW-1185">Reference proteome</keyword>
<accession>A0ABP6UQV5</accession>
<dbReference type="InterPro" id="IPR029058">
    <property type="entry name" value="AB_hydrolase_fold"/>
</dbReference>
<dbReference type="InterPro" id="IPR026444">
    <property type="entry name" value="Secre_tail"/>
</dbReference>
<feature type="chain" id="PRO_5047203966" description="Secretion system C-terminal sorting domain-containing protein" evidence="2">
    <location>
        <begin position="21"/>
        <end position="602"/>
    </location>
</feature>